<keyword evidence="2" id="KW-1185">Reference proteome</keyword>
<protein>
    <submittedName>
        <fullName evidence="1">Uncharacterized protein</fullName>
    </submittedName>
</protein>
<accession>A0A5B7HEM3</accession>
<organism evidence="1 2">
    <name type="scientific">Portunus trituberculatus</name>
    <name type="common">Swimming crab</name>
    <name type="synonym">Neptunus trituberculatus</name>
    <dbReference type="NCBI Taxonomy" id="210409"/>
    <lineage>
        <taxon>Eukaryota</taxon>
        <taxon>Metazoa</taxon>
        <taxon>Ecdysozoa</taxon>
        <taxon>Arthropoda</taxon>
        <taxon>Crustacea</taxon>
        <taxon>Multicrustacea</taxon>
        <taxon>Malacostraca</taxon>
        <taxon>Eumalacostraca</taxon>
        <taxon>Eucarida</taxon>
        <taxon>Decapoda</taxon>
        <taxon>Pleocyemata</taxon>
        <taxon>Brachyura</taxon>
        <taxon>Eubrachyura</taxon>
        <taxon>Portunoidea</taxon>
        <taxon>Portunidae</taxon>
        <taxon>Portuninae</taxon>
        <taxon>Portunus</taxon>
    </lineage>
</organism>
<sequence>MWPLARPPWYSGTMHALGSKGSPSARV</sequence>
<dbReference type="Proteomes" id="UP000324222">
    <property type="component" value="Unassembled WGS sequence"/>
</dbReference>
<comment type="caution">
    <text evidence="1">The sequence shown here is derived from an EMBL/GenBank/DDBJ whole genome shotgun (WGS) entry which is preliminary data.</text>
</comment>
<reference evidence="1 2" key="1">
    <citation type="submission" date="2019-05" db="EMBL/GenBank/DDBJ databases">
        <title>Another draft genome of Portunus trituberculatus and its Hox gene families provides insights of decapod evolution.</title>
        <authorList>
            <person name="Jeong J.-H."/>
            <person name="Song I."/>
            <person name="Kim S."/>
            <person name="Choi T."/>
            <person name="Kim D."/>
            <person name="Ryu S."/>
            <person name="Kim W."/>
        </authorList>
    </citation>
    <scope>NUCLEOTIDE SEQUENCE [LARGE SCALE GENOMIC DNA]</scope>
    <source>
        <tissue evidence="1">Muscle</tissue>
    </source>
</reference>
<name>A0A5B7HEM3_PORTR</name>
<proteinExistence type="predicted"/>
<dbReference type="EMBL" id="VSRR010031696">
    <property type="protein sequence ID" value="MPC70780.1"/>
    <property type="molecule type" value="Genomic_DNA"/>
</dbReference>
<gene>
    <name evidence="1" type="ORF">E2C01_065037</name>
</gene>
<evidence type="ECO:0000313" key="2">
    <source>
        <dbReference type="Proteomes" id="UP000324222"/>
    </source>
</evidence>
<evidence type="ECO:0000313" key="1">
    <source>
        <dbReference type="EMBL" id="MPC70780.1"/>
    </source>
</evidence>
<dbReference type="AlphaFoldDB" id="A0A5B7HEM3"/>